<dbReference type="AlphaFoldDB" id="A0A655YR68"/>
<evidence type="ECO:0000256" key="1">
    <source>
        <dbReference type="SAM" id="MobiDB-lite"/>
    </source>
</evidence>
<accession>A0A655YR68</accession>
<dbReference type="EMBL" id="CWQY01000007">
    <property type="protein sequence ID" value="CSC46548.1"/>
    <property type="molecule type" value="Genomic_DNA"/>
</dbReference>
<organism evidence="2 3">
    <name type="scientific">Vibrio cholerae</name>
    <dbReference type="NCBI Taxonomy" id="666"/>
    <lineage>
        <taxon>Bacteria</taxon>
        <taxon>Pseudomonadati</taxon>
        <taxon>Pseudomonadota</taxon>
        <taxon>Gammaproteobacteria</taxon>
        <taxon>Vibrionales</taxon>
        <taxon>Vibrionaceae</taxon>
        <taxon>Vibrio</taxon>
    </lineage>
</organism>
<feature type="region of interest" description="Disordered" evidence="1">
    <location>
        <begin position="97"/>
        <end position="124"/>
    </location>
</feature>
<evidence type="ECO:0000313" key="3">
    <source>
        <dbReference type="Proteomes" id="UP000041770"/>
    </source>
</evidence>
<sequence>MASNPTLFDTRAAMGTAETPAEPINGLSLVVEKRFISFAINTPAAVPTQKATMPSTKIPMVWGCRNLSAISLEPTDKPRKMVTMLMRAFCAVSDKRSTTPHSRIKLPKQNIPSSGVAEGSSSAIKISSRSGKPIFSSLCT</sequence>
<protein>
    <submittedName>
        <fullName evidence="2">Uncharacterized protein</fullName>
    </submittedName>
</protein>
<dbReference type="Proteomes" id="UP000041770">
    <property type="component" value="Unassembled WGS sequence"/>
</dbReference>
<gene>
    <name evidence="2" type="ORF">ERS013200_01473</name>
</gene>
<evidence type="ECO:0000313" key="2">
    <source>
        <dbReference type="EMBL" id="CSC46548.1"/>
    </source>
</evidence>
<proteinExistence type="predicted"/>
<reference evidence="2 3" key="1">
    <citation type="submission" date="2015-07" db="EMBL/GenBank/DDBJ databases">
        <authorList>
            <consortium name="Pathogen Informatics"/>
        </authorList>
    </citation>
    <scope>NUCLEOTIDE SEQUENCE [LARGE SCALE GENOMIC DNA]</scope>
    <source>
        <strain evidence="2 3">A316</strain>
    </source>
</reference>
<name>A0A655YR68_VIBCL</name>